<organism evidence="2 3">
    <name type="scientific">Ooceraea biroi</name>
    <name type="common">Clonal raider ant</name>
    <name type="synonym">Cerapachys biroi</name>
    <dbReference type="NCBI Taxonomy" id="2015173"/>
    <lineage>
        <taxon>Eukaryota</taxon>
        <taxon>Metazoa</taxon>
        <taxon>Ecdysozoa</taxon>
        <taxon>Arthropoda</taxon>
        <taxon>Hexapoda</taxon>
        <taxon>Insecta</taxon>
        <taxon>Pterygota</taxon>
        <taxon>Neoptera</taxon>
        <taxon>Endopterygota</taxon>
        <taxon>Hymenoptera</taxon>
        <taxon>Apocrita</taxon>
        <taxon>Aculeata</taxon>
        <taxon>Formicoidea</taxon>
        <taxon>Formicidae</taxon>
        <taxon>Dorylinae</taxon>
        <taxon>Ooceraea</taxon>
    </lineage>
</organism>
<dbReference type="OMA" id="ANIPLCH"/>
<dbReference type="Proteomes" id="UP000053097">
    <property type="component" value="Unassembled WGS sequence"/>
</dbReference>
<accession>A0A026WFN4</accession>
<feature type="domain" description="Transposable element P transposase-like GTP-binding insertion" evidence="1">
    <location>
        <begin position="24"/>
        <end position="113"/>
    </location>
</feature>
<name>A0A026WFN4_OOCBI</name>
<protein>
    <recommendedName>
        <fullName evidence="1">Transposable element P transposase-like GTP-binding insertion domain-containing protein</fullName>
    </recommendedName>
</protein>
<dbReference type="STRING" id="2015173.A0A026WFN4"/>
<evidence type="ECO:0000313" key="3">
    <source>
        <dbReference type="Proteomes" id="UP000053097"/>
    </source>
</evidence>
<proteinExistence type="predicted"/>
<evidence type="ECO:0000259" key="1">
    <source>
        <dbReference type="Pfam" id="PF21788"/>
    </source>
</evidence>
<dbReference type="Pfam" id="PF21788">
    <property type="entry name" value="TNP-like_GBD"/>
    <property type="match status" value="1"/>
</dbReference>
<keyword evidence="3" id="KW-1185">Reference proteome</keyword>
<dbReference type="AlphaFoldDB" id="A0A026WFN4"/>
<gene>
    <name evidence="2" type="ORF">X777_05494</name>
</gene>
<dbReference type="OrthoDB" id="7553888at2759"/>
<dbReference type="EMBL" id="KK107237">
    <property type="protein sequence ID" value="EZA54862.1"/>
    <property type="molecule type" value="Genomic_DNA"/>
</dbReference>
<evidence type="ECO:0000313" key="2">
    <source>
        <dbReference type="EMBL" id="EZA54862.1"/>
    </source>
</evidence>
<reference evidence="2 3" key="1">
    <citation type="journal article" date="2014" name="Curr. Biol.">
        <title>The genome of the clonal raider ant Cerapachys biroi.</title>
        <authorList>
            <person name="Oxley P.R."/>
            <person name="Ji L."/>
            <person name="Fetter-Pruneda I."/>
            <person name="McKenzie S.K."/>
            <person name="Li C."/>
            <person name="Hu H."/>
            <person name="Zhang G."/>
            <person name="Kronauer D.J."/>
        </authorList>
    </citation>
    <scope>NUCLEOTIDE SEQUENCE [LARGE SCALE GENOMIC DNA]</scope>
</reference>
<dbReference type="InterPro" id="IPR048366">
    <property type="entry name" value="TNP-like_GBD"/>
</dbReference>
<sequence>MLENQEIISLPQSIVESQGLSHPFVEVKHIEELLHHEKKFEFKIANKLKESSLRVKNHFSAMKVSTARSVICRRTVIGLNVYAKTTANSKPLTTAFFISLVQHWFDLVTNRSSKLALSKKNEDAYNKAIEHLQFTAHVFQHMKIGTKGHWKPVQTGLLMVVECLLLLQNYFLNEVGLPFLLLGRFTQDFLENLFSLLRFRQPVPNAIHLKHNLKIITLSQLCNNTKRNTNYERDVDNTEVENIKNDFLQYSKTLVIARQREENLNAFFETCSIHVPQVTGNQMHSIDTWEWPIIYDIAGSVVHSIKCTNMTVCDNCFTSVLWKGEGHHPYSFIVKMRSYKENSLLCVSDSCFKAILKTEITFRNLADTLIQLKDMNIVQFLTAEVQYVWKGANIPLCHNIRVPKS</sequence>